<name>A0A086BNU3_9BIFI</name>
<keyword evidence="1" id="KW-0472">Membrane</keyword>
<dbReference type="Proteomes" id="UP000028730">
    <property type="component" value="Unassembled WGS sequence"/>
</dbReference>
<keyword evidence="1" id="KW-0812">Transmembrane</keyword>
<keyword evidence="3" id="KW-1185">Reference proteome</keyword>
<evidence type="ECO:0000256" key="1">
    <source>
        <dbReference type="SAM" id="Phobius"/>
    </source>
</evidence>
<keyword evidence="1" id="KW-1133">Transmembrane helix</keyword>
<evidence type="ECO:0000313" key="2">
    <source>
        <dbReference type="EMBL" id="KFF30607.1"/>
    </source>
</evidence>
<dbReference type="InterPro" id="IPR021707">
    <property type="entry name" value="DUF3290"/>
</dbReference>
<evidence type="ECO:0008006" key="4">
    <source>
        <dbReference type="Google" id="ProtNLM"/>
    </source>
</evidence>
<dbReference type="EMBL" id="ATLK01000002">
    <property type="protein sequence ID" value="KFF30607.1"/>
    <property type="molecule type" value="Genomic_DNA"/>
</dbReference>
<dbReference type="AlphaFoldDB" id="A0A086BNU3"/>
<dbReference type="RefSeq" id="WP_044087878.1">
    <property type="nucleotide sequence ID" value="NZ_ATLK01000002.1"/>
</dbReference>
<dbReference type="eggNOG" id="ENOG5030W3R">
    <property type="taxonomic scope" value="Bacteria"/>
</dbReference>
<dbReference type="Pfam" id="PF11694">
    <property type="entry name" value="DUF3290"/>
    <property type="match status" value="1"/>
</dbReference>
<feature type="transmembrane region" description="Helical" evidence="1">
    <location>
        <begin position="18"/>
        <end position="37"/>
    </location>
</feature>
<comment type="caution">
    <text evidence="2">The sequence shown here is derived from an EMBL/GenBank/DDBJ whole genome shotgun (WGS) entry which is preliminary data.</text>
</comment>
<dbReference type="OrthoDB" id="3191971at2"/>
<gene>
    <name evidence="2" type="ORF">BBOMB_1470</name>
</gene>
<dbReference type="STRING" id="1341695.BBOMB_1470"/>
<accession>A0A086BNU3</accession>
<protein>
    <recommendedName>
        <fullName evidence="4">DUF3290 domain-containing protein</fullName>
    </recommendedName>
</protein>
<reference evidence="2 3" key="1">
    <citation type="journal article" date="2014" name="Appl. Environ. Microbiol.">
        <title>Genomic encyclopedia of type strains of the genus Bifidobacterium.</title>
        <authorList>
            <person name="Milani C."/>
            <person name="Lugli G.A."/>
            <person name="Duranti S."/>
            <person name="Turroni F."/>
            <person name="Bottacini F."/>
            <person name="Mangifesta M."/>
            <person name="Sanchez B."/>
            <person name="Viappiani A."/>
            <person name="Mancabelli L."/>
            <person name="Taminiau B."/>
            <person name="Delcenserie V."/>
            <person name="Barrangou R."/>
            <person name="Margolles A."/>
            <person name="van Sinderen D."/>
            <person name="Ventura M."/>
        </authorList>
    </citation>
    <scope>NUCLEOTIDE SEQUENCE [LARGE SCALE GENOMIC DNA]</scope>
    <source>
        <strain evidence="2 3">DSM 19703</strain>
    </source>
</reference>
<evidence type="ECO:0000313" key="3">
    <source>
        <dbReference type="Proteomes" id="UP000028730"/>
    </source>
</evidence>
<feature type="transmembrane region" description="Helical" evidence="1">
    <location>
        <begin position="49"/>
        <end position="68"/>
    </location>
</feature>
<sequence>MTFYGISYLKSQNGVNQIVTIAVIVISFIALALFLMLYLRHRQSKYRDFAVIALLLVILSTGYGYVHYRQNETASAKATQMVDFVQSVAKDRHVSTEDVLVNSRYLNNDVIVKIKDDYYTVTLNTDYTVYTLTPAHTLGDIQVKQ</sequence>
<proteinExistence type="predicted"/>
<organism evidence="2 3">
    <name type="scientific">Bifidobacterium bombi DSM 19703</name>
    <dbReference type="NCBI Taxonomy" id="1341695"/>
    <lineage>
        <taxon>Bacteria</taxon>
        <taxon>Bacillati</taxon>
        <taxon>Actinomycetota</taxon>
        <taxon>Actinomycetes</taxon>
        <taxon>Bifidobacteriales</taxon>
        <taxon>Bifidobacteriaceae</taxon>
        <taxon>Bifidobacterium</taxon>
    </lineage>
</organism>